<dbReference type="RefSeq" id="WP_305930784.1">
    <property type="nucleotide sequence ID" value="NZ_JAVAIL010000006.1"/>
</dbReference>
<feature type="transmembrane region" description="Helical" evidence="1">
    <location>
        <begin position="63"/>
        <end position="83"/>
    </location>
</feature>
<feature type="transmembrane region" description="Helical" evidence="1">
    <location>
        <begin position="20"/>
        <end position="43"/>
    </location>
</feature>
<sequence length="183" mass="19738">MSATPFPPLRRDPLLAAAKVLLILLMAIVIFAMSMVVIGIGAILTIGRTELLAEVAAAGAPPLAYWAVLALMLLVAGALFLALRFAIELRRIVLSVEDGDPFDPANALRLARMGWLALGVWLVHIPLALIGAWLTPYAVAAGEDWQIEWDAGIESLFLILVLFILARVFRQGAAMRDDLEGTV</sequence>
<dbReference type="Proteomes" id="UP001235664">
    <property type="component" value="Unassembled WGS sequence"/>
</dbReference>
<dbReference type="EMBL" id="JAVAIL010000006">
    <property type="protein sequence ID" value="MDP4540782.1"/>
    <property type="molecule type" value="Genomic_DNA"/>
</dbReference>
<dbReference type="Pfam" id="PF11188">
    <property type="entry name" value="DUF2975"/>
    <property type="match status" value="1"/>
</dbReference>
<accession>A0ABT9HBT4</accession>
<gene>
    <name evidence="2" type="ORF">Q9K01_14240</name>
</gene>
<keyword evidence="1" id="KW-0812">Transmembrane</keyword>
<evidence type="ECO:0000256" key="1">
    <source>
        <dbReference type="SAM" id="Phobius"/>
    </source>
</evidence>
<dbReference type="InterPro" id="IPR021354">
    <property type="entry name" value="DUF2975"/>
</dbReference>
<proteinExistence type="predicted"/>
<evidence type="ECO:0000313" key="3">
    <source>
        <dbReference type="Proteomes" id="UP001235664"/>
    </source>
</evidence>
<keyword evidence="1" id="KW-0472">Membrane</keyword>
<name>A0ABT9HBT4_9SPHN</name>
<feature type="transmembrane region" description="Helical" evidence="1">
    <location>
        <begin position="151"/>
        <end position="169"/>
    </location>
</feature>
<feature type="transmembrane region" description="Helical" evidence="1">
    <location>
        <begin position="115"/>
        <end position="139"/>
    </location>
</feature>
<evidence type="ECO:0000313" key="2">
    <source>
        <dbReference type="EMBL" id="MDP4540782.1"/>
    </source>
</evidence>
<organism evidence="2 3">
    <name type="scientific">Qipengyuania benthica</name>
    <dbReference type="NCBI Taxonomy" id="3067651"/>
    <lineage>
        <taxon>Bacteria</taxon>
        <taxon>Pseudomonadati</taxon>
        <taxon>Pseudomonadota</taxon>
        <taxon>Alphaproteobacteria</taxon>
        <taxon>Sphingomonadales</taxon>
        <taxon>Erythrobacteraceae</taxon>
        <taxon>Qipengyuania</taxon>
    </lineage>
</organism>
<protein>
    <submittedName>
        <fullName evidence="2">DUF2975 domain-containing protein</fullName>
    </submittedName>
</protein>
<keyword evidence="3" id="KW-1185">Reference proteome</keyword>
<comment type="caution">
    <text evidence="2">The sequence shown here is derived from an EMBL/GenBank/DDBJ whole genome shotgun (WGS) entry which is preliminary data.</text>
</comment>
<keyword evidence="1" id="KW-1133">Transmembrane helix</keyword>
<reference evidence="2 3" key="1">
    <citation type="submission" date="2023-08" db="EMBL/GenBank/DDBJ databases">
        <title>genomic of DY56.</title>
        <authorList>
            <person name="Wang Y."/>
        </authorList>
    </citation>
    <scope>NUCLEOTIDE SEQUENCE [LARGE SCALE GENOMIC DNA]</scope>
    <source>
        <strain evidence="2 3">DY56-A-20</strain>
    </source>
</reference>